<gene>
    <name evidence="2" type="ORF">ACFQDI_07590</name>
</gene>
<evidence type="ECO:0000256" key="1">
    <source>
        <dbReference type="SAM" id="SignalP"/>
    </source>
</evidence>
<keyword evidence="1" id="KW-0732">Signal</keyword>
<feature type="signal peptide" evidence="1">
    <location>
        <begin position="1"/>
        <end position="30"/>
    </location>
</feature>
<dbReference type="EMBL" id="JBHSMQ010000002">
    <property type="protein sequence ID" value="MFC5454708.1"/>
    <property type="molecule type" value="Genomic_DNA"/>
</dbReference>
<keyword evidence="3" id="KW-1185">Reference proteome</keyword>
<evidence type="ECO:0008006" key="4">
    <source>
        <dbReference type="Google" id="ProtNLM"/>
    </source>
</evidence>
<reference evidence="3" key="1">
    <citation type="journal article" date="2019" name="Int. J. Syst. Evol. Microbiol.">
        <title>The Global Catalogue of Microorganisms (GCM) 10K type strain sequencing project: providing services to taxonomists for standard genome sequencing and annotation.</title>
        <authorList>
            <consortium name="The Broad Institute Genomics Platform"/>
            <consortium name="The Broad Institute Genome Sequencing Center for Infectious Disease"/>
            <person name="Wu L."/>
            <person name="Ma J."/>
        </authorList>
    </citation>
    <scope>NUCLEOTIDE SEQUENCE [LARGE SCALE GENOMIC DNA]</scope>
    <source>
        <strain evidence="3">CGMCC 4.1469</strain>
    </source>
</reference>
<organism evidence="2 3">
    <name type="scientific">Prosthecobacter fluviatilis</name>
    <dbReference type="NCBI Taxonomy" id="445931"/>
    <lineage>
        <taxon>Bacteria</taxon>
        <taxon>Pseudomonadati</taxon>
        <taxon>Verrucomicrobiota</taxon>
        <taxon>Verrucomicrobiia</taxon>
        <taxon>Verrucomicrobiales</taxon>
        <taxon>Verrucomicrobiaceae</taxon>
        <taxon>Prosthecobacter</taxon>
    </lineage>
</organism>
<dbReference type="RefSeq" id="WP_377165060.1">
    <property type="nucleotide sequence ID" value="NZ_JBHSMQ010000002.1"/>
</dbReference>
<evidence type="ECO:0000313" key="3">
    <source>
        <dbReference type="Proteomes" id="UP001596052"/>
    </source>
</evidence>
<name>A0ABW0KMI8_9BACT</name>
<comment type="caution">
    <text evidence="2">The sequence shown here is derived from an EMBL/GenBank/DDBJ whole genome shotgun (WGS) entry which is preliminary data.</text>
</comment>
<sequence>MSLCSPLYRNVRCLPTAAALLFLLVVSAGAAGEKRNFKDLQGRVLRASLERISGDDIVVKKSVDGSLVTLKAGQLSDADILYLVRQGFDQSSLQNSPRNAPGSVPATAEGLRASLENTLWDWLNADDKVQVGGTTVLKQGAWQAVRFRPGGRISAWHKDRIVWEGRWEIIDARTVRLAVRDAVGLVLTFNTDANHFTVANERDTHGERRGRAPVPEPFVGTWRWKDGFVANIREDGTANSDGTWKRVVRHLNDSTSYDLRWGTGERVDHFTVHRDGKQMHGRNHLGAELSAERVLDEP</sequence>
<protein>
    <recommendedName>
        <fullName evidence="4">SLA1 homology domain-containing protein</fullName>
    </recommendedName>
</protein>
<accession>A0ABW0KMI8</accession>
<proteinExistence type="predicted"/>
<dbReference type="Proteomes" id="UP001596052">
    <property type="component" value="Unassembled WGS sequence"/>
</dbReference>
<feature type="chain" id="PRO_5046674605" description="SLA1 homology domain-containing protein" evidence="1">
    <location>
        <begin position="31"/>
        <end position="298"/>
    </location>
</feature>
<evidence type="ECO:0000313" key="2">
    <source>
        <dbReference type="EMBL" id="MFC5454708.1"/>
    </source>
</evidence>